<name>A0A7X6MDD1_9ACTN</name>
<dbReference type="Pfam" id="PF14361">
    <property type="entry name" value="RsbRD_N"/>
    <property type="match status" value="1"/>
</dbReference>
<comment type="caution">
    <text evidence="3">The sequence shown here is derived from an EMBL/GenBank/DDBJ whole genome shotgun (WGS) entry which is preliminary data.</text>
</comment>
<gene>
    <name evidence="3" type="ORF">HGB44_16190</name>
</gene>
<evidence type="ECO:0000313" key="3">
    <source>
        <dbReference type="EMBL" id="NKY99192.1"/>
    </source>
</evidence>
<dbReference type="AlphaFoldDB" id="A0A7X6MDD1"/>
<protein>
    <submittedName>
        <fullName evidence="3">PucR family transcriptional regulator</fullName>
    </submittedName>
</protein>
<dbReference type="InterPro" id="IPR025751">
    <property type="entry name" value="RsbRD_N_dom"/>
</dbReference>
<feature type="domain" description="RsbT co-antagonist protein RsbRD N-terminal" evidence="2">
    <location>
        <begin position="31"/>
        <end position="162"/>
    </location>
</feature>
<sequence length="388" mass="41725">MTDPAEQAPPADEPRSWAGMVELLAEDRENLVEDFLQRLAALGNYTDGMVPDSDLRQSATETFDMLTRRIAGLPLPDHLRGLSTRLGVRRARQGVAREHLLEAVRLDFRVLWAGLVRAGGPGSSQILVLHAEEILTTVEQYISDVQAAFLEERAALERDSRAAAAQAFSRLLNSGSRAAAVASEVAGTLGLPEHGTFDVAFVVSPPERERRPAARVRERGGGLAWEFDDGVALVRETGRTPWPDLPPGASGGLVARVRGLAAVPASVEAARVLSGYADTGGGFVREEDVWSAIAHDQLRGLIPGFGRDRVERFERLDGDSRARLLETLAHYAATGSVKATAEALYCHRNTVVNRLQAFRETTGLDLTVPAEAAQALVLFSGRGGAGRG</sequence>
<dbReference type="PANTHER" id="PTHR33744:SF1">
    <property type="entry name" value="DNA-BINDING TRANSCRIPTIONAL ACTIVATOR ADER"/>
    <property type="match status" value="1"/>
</dbReference>
<evidence type="ECO:0000313" key="4">
    <source>
        <dbReference type="Proteomes" id="UP000553209"/>
    </source>
</evidence>
<dbReference type="InterPro" id="IPR051448">
    <property type="entry name" value="CdaR-like_regulators"/>
</dbReference>
<dbReference type="InterPro" id="IPR025736">
    <property type="entry name" value="PucR_C-HTH_dom"/>
</dbReference>
<dbReference type="EMBL" id="JAAXPG010000014">
    <property type="protein sequence ID" value="NKY99192.1"/>
    <property type="molecule type" value="Genomic_DNA"/>
</dbReference>
<dbReference type="Proteomes" id="UP000553209">
    <property type="component" value="Unassembled WGS sequence"/>
</dbReference>
<keyword evidence="4" id="KW-1185">Reference proteome</keyword>
<dbReference type="RefSeq" id="WP_061078609.1">
    <property type="nucleotide sequence ID" value="NZ_JAAXPG010000014.1"/>
</dbReference>
<evidence type="ECO:0000259" key="1">
    <source>
        <dbReference type="Pfam" id="PF13556"/>
    </source>
</evidence>
<dbReference type="Pfam" id="PF13556">
    <property type="entry name" value="HTH_30"/>
    <property type="match status" value="1"/>
</dbReference>
<feature type="domain" description="PucR C-terminal helix-turn-helix" evidence="1">
    <location>
        <begin position="324"/>
        <end position="374"/>
    </location>
</feature>
<dbReference type="InterPro" id="IPR042070">
    <property type="entry name" value="PucR_C-HTH_sf"/>
</dbReference>
<evidence type="ECO:0000259" key="2">
    <source>
        <dbReference type="Pfam" id="PF14361"/>
    </source>
</evidence>
<accession>A0A7X6MDD1</accession>
<organism evidence="3 4">
    <name type="scientific">Nocardiopsis alborubida</name>
    <dbReference type="NCBI Taxonomy" id="146802"/>
    <lineage>
        <taxon>Bacteria</taxon>
        <taxon>Bacillati</taxon>
        <taxon>Actinomycetota</taxon>
        <taxon>Actinomycetes</taxon>
        <taxon>Streptosporangiales</taxon>
        <taxon>Nocardiopsidaceae</taxon>
        <taxon>Nocardiopsis</taxon>
    </lineage>
</organism>
<dbReference type="Gene3D" id="1.10.10.2840">
    <property type="entry name" value="PucR C-terminal helix-turn-helix domain"/>
    <property type="match status" value="1"/>
</dbReference>
<proteinExistence type="predicted"/>
<dbReference type="PANTHER" id="PTHR33744">
    <property type="entry name" value="CARBOHYDRATE DIACID REGULATOR"/>
    <property type="match status" value="1"/>
</dbReference>
<reference evidence="3 4" key="1">
    <citation type="submission" date="2020-04" db="EMBL/GenBank/DDBJ databases">
        <title>MicrobeNet Type strains.</title>
        <authorList>
            <person name="Nicholson A.C."/>
        </authorList>
    </citation>
    <scope>NUCLEOTIDE SEQUENCE [LARGE SCALE GENOMIC DNA]</scope>
    <source>
        <strain evidence="3 4">ATCC 23612</strain>
    </source>
</reference>